<dbReference type="EMBL" id="FRBW01000001">
    <property type="protein sequence ID" value="SHL75207.1"/>
    <property type="molecule type" value="Genomic_DNA"/>
</dbReference>
<dbReference type="STRING" id="735517.SAMN05444272_1390"/>
<sequence>MKPNNSATTGFQNPGQVAANLIGTLHGATGAAMPSSADRHPASAPLAAAVPATPWPSRLTSSRTVSETLEDVRTLFSKTRSLDPVKRSSLKQLADDILASRNAPDLKQSTWMAERLVSVYRGRDFVNPAAFITALAMTFEQFPVEVGLIVSDPVNGTPSKRTFAPSLAEVKADLMERKLWAKGVRLAIGRIEKELTEGERS</sequence>
<dbReference type="AlphaFoldDB" id="A0A1M7D726"/>
<evidence type="ECO:0000313" key="2">
    <source>
        <dbReference type="Proteomes" id="UP000186002"/>
    </source>
</evidence>
<organism evidence="1 2">
    <name type="scientific">Roseibium suaedae</name>
    <dbReference type="NCBI Taxonomy" id="735517"/>
    <lineage>
        <taxon>Bacteria</taxon>
        <taxon>Pseudomonadati</taxon>
        <taxon>Pseudomonadota</taxon>
        <taxon>Alphaproteobacteria</taxon>
        <taxon>Hyphomicrobiales</taxon>
        <taxon>Stappiaceae</taxon>
        <taxon>Roseibium</taxon>
    </lineage>
</organism>
<gene>
    <name evidence="1" type="ORF">SAMN05444272_1390</name>
</gene>
<dbReference type="Proteomes" id="UP000186002">
    <property type="component" value="Unassembled WGS sequence"/>
</dbReference>
<reference evidence="1 2" key="1">
    <citation type="submission" date="2016-11" db="EMBL/GenBank/DDBJ databases">
        <authorList>
            <person name="Jaros S."/>
            <person name="Januszkiewicz K."/>
            <person name="Wedrychowicz H."/>
        </authorList>
    </citation>
    <scope>NUCLEOTIDE SEQUENCE [LARGE SCALE GENOMIC DNA]</scope>
    <source>
        <strain evidence="1 2">DSM 22153</strain>
    </source>
</reference>
<protein>
    <submittedName>
        <fullName evidence="1">Uncharacterized protein</fullName>
    </submittedName>
</protein>
<keyword evidence="2" id="KW-1185">Reference proteome</keyword>
<proteinExistence type="predicted"/>
<accession>A0A1M7D726</accession>
<evidence type="ECO:0000313" key="1">
    <source>
        <dbReference type="EMBL" id="SHL75207.1"/>
    </source>
</evidence>
<name>A0A1M7D726_9HYPH</name>